<dbReference type="Proteomes" id="UP000001056">
    <property type="component" value="Unassembled WGS sequence"/>
</dbReference>
<dbReference type="Gene3D" id="3.40.630.30">
    <property type="match status" value="1"/>
</dbReference>
<dbReference type="PROSITE" id="PS51186">
    <property type="entry name" value="GNAT"/>
    <property type="match status" value="1"/>
</dbReference>
<protein>
    <recommendedName>
        <fullName evidence="2">N-acetyltransferase domain-containing protein</fullName>
    </recommendedName>
</protein>
<dbReference type="HOGENOM" id="CLU_060131_6_4_1"/>
<accession>Q2H3G0</accession>
<dbReference type="InParanoid" id="Q2H3G0"/>
<dbReference type="AlphaFoldDB" id="Q2H3G0"/>
<dbReference type="PANTHER" id="PTHR42791">
    <property type="entry name" value="GNAT FAMILY ACETYLTRANSFERASE"/>
    <property type="match status" value="1"/>
</dbReference>
<dbReference type="InterPro" id="IPR052523">
    <property type="entry name" value="Trichothecene_AcTrans"/>
</dbReference>
<keyword evidence="4" id="KW-1185">Reference proteome</keyword>
<dbReference type="PANTHER" id="PTHR42791:SF2">
    <property type="entry name" value="N-ACETYLTRANSFERASE DOMAIN-CONTAINING PROTEIN"/>
    <property type="match status" value="1"/>
</dbReference>
<organism evidence="3 4">
    <name type="scientific">Chaetomium globosum (strain ATCC 6205 / CBS 148.51 / DSM 1962 / NBRC 6347 / NRRL 1970)</name>
    <name type="common">Soil fungus</name>
    <dbReference type="NCBI Taxonomy" id="306901"/>
    <lineage>
        <taxon>Eukaryota</taxon>
        <taxon>Fungi</taxon>
        <taxon>Dikarya</taxon>
        <taxon>Ascomycota</taxon>
        <taxon>Pezizomycotina</taxon>
        <taxon>Sordariomycetes</taxon>
        <taxon>Sordariomycetidae</taxon>
        <taxon>Sordariales</taxon>
        <taxon>Chaetomiaceae</taxon>
        <taxon>Chaetomium</taxon>
    </lineage>
</organism>
<feature type="domain" description="N-acetyltransferase" evidence="2">
    <location>
        <begin position="69"/>
        <end position="222"/>
    </location>
</feature>
<gene>
    <name evidence="3" type="ORF">CHGG_06805</name>
</gene>
<name>Q2H3G0_CHAGB</name>
<evidence type="ECO:0000313" key="4">
    <source>
        <dbReference type="Proteomes" id="UP000001056"/>
    </source>
</evidence>
<evidence type="ECO:0000256" key="1">
    <source>
        <dbReference type="SAM" id="MobiDB-lite"/>
    </source>
</evidence>
<dbReference type="OMA" id="HYSMILR"/>
<dbReference type="GeneID" id="4391257"/>
<dbReference type="OrthoDB" id="10017208at2759"/>
<dbReference type="CDD" id="cd04301">
    <property type="entry name" value="NAT_SF"/>
    <property type="match status" value="1"/>
</dbReference>
<dbReference type="EMBL" id="CH408031">
    <property type="protein sequence ID" value="EAQ90186.1"/>
    <property type="molecule type" value="Genomic_DNA"/>
</dbReference>
<dbReference type="Pfam" id="PF00583">
    <property type="entry name" value="Acetyltransf_1"/>
    <property type="match status" value="1"/>
</dbReference>
<evidence type="ECO:0000259" key="2">
    <source>
        <dbReference type="PROSITE" id="PS51186"/>
    </source>
</evidence>
<evidence type="ECO:0000313" key="3">
    <source>
        <dbReference type="EMBL" id="EAQ90186.1"/>
    </source>
</evidence>
<dbReference type="GO" id="GO:0016747">
    <property type="term" value="F:acyltransferase activity, transferring groups other than amino-acyl groups"/>
    <property type="evidence" value="ECO:0007669"/>
    <property type="project" value="InterPro"/>
</dbReference>
<reference evidence="4" key="1">
    <citation type="journal article" date="2015" name="Genome Announc.">
        <title>Draft genome sequence of the cellulolytic fungus Chaetomium globosum.</title>
        <authorList>
            <person name="Cuomo C.A."/>
            <person name="Untereiner W.A."/>
            <person name="Ma L.-J."/>
            <person name="Grabherr M."/>
            <person name="Birren B.W."/>
        </authorList>
    </citation>
    <scope>NUCLEOTIDE SEQUENCE [LARGE SCALE GENOMIC DNA]</scope>
    <source>
        <strain evidence="4">ATCC 6205 / CBS 148.51 / DSM 1962 / NBRC 6347 / NRRL 1970</strain>
    </source>
</reference>
<dbReference type="eggNOG" id="ENOG502SC13">
    <property type="taxonomic scope" value="Eukaryota"/>
</dbReference>
<proteinExistence type="predicted"/>
<dbReference type="RefSeq" id="XP_001222900.1">
    <property type="nucleotide sequence ID" value="XM_001222899.1"/>
</dbReference>
<dbReference type="SUPFAM" id="SSF55729">
    <property type="entry name" value="Acyl-CoA N-acyltransferases (Nat)"/>
    <property type="match status" value="1"/>
</dbReference>
<sequence length="224" mass="24690">MPLFLRPAGEDDSLSIGRIGQAAFQHSLSTMLFPTHLHSKSETGDPRLDEAQWRAVRTTRRMREGKPTFVVVDSSEGGDSDGQVVGFAQWELPSQGTSSAIGAAEREQQDPFPPSLDQDALRNTFKKMDEMAMAALGSERHSNMWYLMCLAIDPGHQRRGIGRMLLKQGLELAEKAGNDAFLVATPEGRGLYRSFGFVEVGEPAVLGDTPHHVMLWKAHDVDKS</sequence>
<feature type="region of interest" description="Disordered" evidence="1">
    <location>
        <begin position="96"/>
        <end position="116"/>
    </location>
</feature>
<dbReference type="InterPro" id="IPR016181">
    <property type="entry name" value="Acyl_CoA_acyltransferase"/>
</dbReference>
<dbReference type="VEuPathDB" id="FungiDB:CHGG_06805"/>
<dbReference type="InterPro" id="IPR000182">
    <property type="entry name" value="GNAT_dom"/>
</dbReference>